<dbReference type="AlphaFoldDB" id="A0AAV9JET8"/>
<evidence type="ECO:0000313" key="2">
    <source>
        <dbReference type="Proteomes" id="UP001324427"/>
    </source>
</evidence>
<dbReference type="EMBL" id="JAVFHQ010000029">
    <property type="protein sequence ID" value="KAK4543764.1"/>
    <property type="molecule type" value="Genomic_DNA"/>
</dbReference>
<accession>A0AAV9JET8</accession>
<proteinExistence type="predicted"/>
<gene>
    <name evidence="1" type="ORF">LTR36_004797</name>
</gene>
<dbReference type="Proteomes" id="UP001324427">
    <property type="component" value="Unassembled WGS sequence"/>
</dbReference>
<organism evidence="1 2">
    <name type="scientific">Oleoguttula mirabilis</name>
    <dbReference type="NCBI Taxonomy" id="1507867"/>
    <lineage>
        <taxon>Eukaryota</taxon>
        <taxon>Fungi</taxon>
        <taxon>Dikarya</taxon>
        <taxon>Ascomycota</taxon>
        <taxon>Pezizomycotina</taxon>
        <taxon>Dothideomycetes</taxon>
        <taxon>Dothideomycetidae</taxon>
        <taxon>Mycosphaerellales</taxon>
        <taxon>Teratosphaeriaceae</taxon>
        <taxon>Oleoguttula</taxon>
    </lineage>
</organism>
<evidence type="ECO:0000313" key="1">
    <source>
        <dbReference type="EMBL" id="KAK4543764.1"/>
    </source>
</evidence>
<protein>
    <submittedName>
        <fullName evidence="1">Uncharacterized protein</fullName>
    </submittedName>
</protein>
<keyword evidence="2" id="KW-1185">Reference proteome</keyword>
<reference evidence="1 2" key="1">
    <citation type="submission" date="2021-11" db="EMBL/GenBank/DDBJ databases">
        <title>Black yeast isolated from Biological Soil Crust.</title>
        <authorList>
            <person name="Kurbessoian T."/>
        </authorList>
    </citation>
    <scope>NUCLEOTIDE SEQUENCE [LARGE SCALE GENOMIC DNA]</scope>
    <source>
        <strain evidence="1 2">CCFEE 5522</strain>
    </source>
</reference>
<comment type="caution">
    <text evidence="1">The sequence shown here is derived from an EMBL/GenBank/DDBJ whole genome shotgun (WGS) entry which is preliminary data.</text>
</comment>
<name>A0AAV9JET8_9PEZI</name>
<sequence length="226" mass="26715">MRWQDAILEVESRAWWYNLVPAQQSAMRHVNSLRNLITTTLERETKLGVDLKEAFRKLIASPQYAEFGFPLPRLFVHRLIAEGVEIGEWNAQEIDTHVFWYKAAEYMTLEPGEINQPPVSRLAHRLAVLRLTNIIRLRAFEALLYLVELWLDACGIWQREREGIFDEWDFWGIWTRWEPLFWRLEDYCNLTWDDADTATPEALQEIITDGSWSENDLDEEMDEAVA</sequence>